<dbReference type="STRING" id="454006.SAMN05421825_3526"/>
<gene>
    <name evidence="1" type="ORF">SAMN05421825_3526</name>
</gene>
<sequence length="71" mass="8306">MLIVFNELLDNSGKINRDIQEILIERGYDEEFFAKASHKKIVVKEKGRTTFEIKKLIDQDICFEDIGAQIF</sequence>
<reference evidence="2" key="1">
    <citation type="submission" date="2016-10" db="EMBL/GenBank/DDBJ databases">
        <authorList>
            <person name="Varghese N."/>
            <person name="Submissions S."/>
        </authorList>
    </citation>
    <scope>NUCLEOTIDE SEQUENCE [LARGE SCALE GENOMIC DNA]</scope>
    <source>
        <strain evidence="2">DSM 19684</strain>
    </source>
</reference>
<accession>A0A1G7V6G2</accession>
<protein>
    <submittedName>
        <fullName evidence="1">Uncharacterized protein</fullName>
    </submittedName>
</protein>
<organism evidence="1 2">
    <name type="scientific">Epilithonimonas hungarica</name>
    <dbReference type="NCBI Taxonomy" id="454006"/>
    <lineage>
        <taxon>Bacteria</taxon>
        <taxon>Pseudomonadati</taxon>
        <taxon>Bacteroidota</taxon>
        <taxon>Flavobacteriia</taxon>
        <taxon>Flavobacteriales</taxon>
        <taxon>Weeksellaceae</taxon>
        <taxon>Chryseobacterium group</taxon>
        <taxon>Epilithonimonas</taxon>
    </lineage>
</organism>
<dbReference type="Proteomes" id="UP000199203">
    <property type="component" value="Unassembled WGS sequence"/>
</dbReference>
<dbReference type="RefSeq" id="WP_089874799.1">
    <property type="nucleotide sequence ID" value="NZ_FNBH01000005.1"/>
</dbReference>
<evidence type="ECO:0000313" key="2">
    <source>
        <dbReference type="Proteomes" id="UP000199203"/>
    </source>
</evidence>
<dbReference type="OrthoDB" id="1271572at2"/>
<dbReference type="AlphaFoldDB" id="A0A1G7V6G2"/>
<dbReference type="EMBL" id="FNBH01000005">
    <property type="protein sequence ID" value="SDG54949.1"/>
    <property type="molecule type" value="Genomic_DNA"/>
</dbReference>
<name>A0A1G7V6G2_9FLAO</name>
<proteinExistence type="predicted"/>
<keyword evidence="2" id="KW-1185">Reference proteome</keyword>
<evidence type="ECO:0000313" key="1">
    <source>
        <dbReference type="EMBL" id="SDG54949.1"/>
    </source>
</evidence>